<dbReference type="SUPFAM" id="SSF56935">
    <property type="entry name" value="Porins"/>
    <property type="match status" value="1"/>
</dbReference>
<evidence type="ECO:0000256" key="1">
    <source>
        <dbReference type="SAM" id="SignalP"/>
    </source>
</evidence>
<protein>
    <recommendedName>
        <fullName evidence="2">Alginate export domain-containing protein</fullName>
    </recommendedName>
</protein>
<dbReference type="EMBL" id="PJRS01000041">
    <property type="protein sequence ID" value="PLR21797.1"/>
    <property type="molecule type" value="Genomic_DNA"/>
</dbReference>
<feature type="chain" id="PRO_5014788433" description="Alginate export domain-containing protein" evidence="1">
    <location>
        <begin position="23"/>
        <end position="427"/>
    </location>
</feature>
<keyword evidence="1" id="KW-0732">Signal</keyword>
<dbReference type="InterPro" id="IPR025388">
    <property type="entry name" value="Alginate_export_dom"/>
</dbReference>
<gene>
    <name evidence="3" type="ORF">SGCZBJ_19645</name>
</gene>
<evidence type="ECO:0000313" key="3">
    <source>
        <dbReference type="EMBL" id="PLR21797.1"/>
    </source>
</evidence>
<comment type="caution">
    <text evidence="3">The sequence shown here is derived from an EMBL/GenBank/DDBJ whole genome shotgun (WGS) entry which is preliminary data.</text>
</comment>
<keyword evidence="4" id="KW-1185">Reference proteome</keyword>
<reference evidence="3 4" key="1">
    <citation type="submission" date="2017-12" db="EMBL/GenBank/DDBJ databases">
        <title>The genome sequence of Caulobacter sp. 410.</title>
        <authorList>
            <person name="Gao J."/>
            <person name="Mao X."/>
            <person name="Sun J."/>
        </authorList>
    </citation>
    <scope>NUCLEOTIDE SEQUENCE [LARGE SCALE GENOMIC DNA]</scope>
    <source>
        <strain evidence="3 4">410</strain>
    </source>
</reference>
<evidence type="ECO:0000313" key="4">
    <source>
        <dbReference type="Proteomes" id="UP000234479"/>
    </source>
</evidence>
<feature type="signal peptide" evidence="1">
    <location>
        <begin position="1"/>
        <end position="22"/>
    </location>
</feature>
<organism evidence="3 4">
    <name type="scientific">Caulobacter zeae</name>
    <dbReference type="NCBI Taxonomy" id="2055137"/>
    <lineage>
        <taxon>Bacteria</taxon>
        <taxon>Pseudomonadati</taxon>
        <taxon>Pseudomonadota</taxon>
        <taxon>Alphaproteobacteria</taxon>
        <taxon>Caulobacterales</taxon>
        <taxon>Caulobacteraceae</taxon>
        <taxon>Caulobacter</taxon>
    </lineage>
</organism>
<sequence>MSRLHVVCAGLAALAWASGASAQEASLLDAVKAGKPLLEIRARYERYDQTKTATLRNNAEGTTVRTRFGWETSAWHDVKAVIEFDDVRRIGPEHFAITTPGVSIPLNGADKARFPAINDPNVTEVNRAQLQWTPSKALQLTAGRQKIQFDDQRFVAAAAWRQDEQTYDGLRADLSLSRFKGTYVYVTRVNRALGERRDWDSDSHFVNASWTFSEALKATGFVYALDFSDSPLNTSITKGARAVGKARAGAYTLNYSAGFARQSDYHRATADYELDYLGGEIAATRGIYTAQLGYHTLEGDGVRGFGAPLGAAHGFYGWADAWSSLGGNKSFSDGLDDLNFTVTLKPKIKVRNFSSPELLVRYHDFDDDRTGADLGHEWNAQLTATIAPKLSAQLKYAGFDRVSSVPSGTPAPPASRKKVWFTLEYKL</sequence>
<dbReference type="RefSeq" id="WP_101719636.1">
    <property type="nucleotide sequence ID" value="NZ_PJRS01000041.1"/>
</dbReference>
<dbReference type="OrthoDB" id="9767539at2"/>
<dbReference type="Pfam" id="PF13372">
    <property type="entry name" value="Alginate_exp"/>
    <property type="match status" value="1"/>
</dbReference>
<dbReference type="AlphaFoldDB" id="A0A2N5D6V7"/>
<accession>A0A2N5D6V7</accession>
<name>A0A2N5D6V7_9CAUL</name>
<proteinExistence type="predicted"/>
<feature type="domain" description="Alginate export" evidence="2">
    <location>
        <begin position="38"/>
        <end position="260"/>
    </location>
</feature>
<evidence type="ECO:0000259" key="2">
    <source>
        <dbReference type="Pfam" id="PF13372"/>
    </source>
</evidence>
<dbReference type="Proteomes" id="UP000234479">
    <property type="component" value="Unassembled WGS sequence"/>
</dbReference>